<dbReference type="PROSITE" id="PS51846">
    <property type="entry name" value="CNNM"/>
    <property type="match status" value="1"/>
</dbReference>
<dbReference type="InterPro" id="IPR044751">
    <property type="entry name" value="Ion_transp-like_CBS"/>
</dbReference>
<dbReference type="OrthoDB" id="9798188at2"/>
<reference evidence="15" key="1">
    <citation type="submission" date="2015-08" db="EMBL/GenBank/DDBJ databases">
        <title>Genome sequencing project for genomic taxonomy and phylogenomics of Bacillus-like bacteria.</title>
        <authorList>
            <person name="Liu B."/>
            <person name="Wang J."/>
            <person name="Zhu Y."/>
            <person name="Liu G."/>
            <person name="Chen Q."/>
            <person name="Chen Z."/>
            <person name="Lan J."/>
            <person name="Che J."/>
            <person name="Ge C."/>
            <person name="Shi H."/>
            <person name="Pan Z."/>
            <person name="Liu X."/>
        </authorList>
    </citation>
    <scope>NUCLEOTIDE SEQUENCE [LARGE SCALE GENOMIC DNA]</scope>
    <source>
        <strain evidence="15">FJAT-4402</strain>
    </source>
</reference>
<dbReference type="PANTHER" id="PTHR43099:SF2">
    <property type="entry name" value="UPF0053 PROTEIN YRKA"/>
    <property type="match status" value="1"/>
</dbReference>
<evidence type="ECO:0000256" key="4">
    <source>
        <dbReference type="ARBA" id="ARBA00022692"/>
    </source>
</evidence>
<dbReference type="CDD" id="cd04590">
    <property type="entry name" value="CBS_pair_CorC_HlyC_assoc"/>
    <property type="match status" value="1"/>
</dbReference>
<evidence type="ECO:0000256" key="8">
    <source>
        <dbReference type="ARBA" id="ARBA00023136"/>
    </source>
</evidence>
<keyword evidence="5" id="KW-0677">Repeat</keyword>
<dbReference type="PROSITE" id="PS51371">
    <property type="entry name" value="CBS"/>
    <property type="match status" value="2"/>
</dbReference>
<evidence type="ECO:0000256" key="5">
    <source>
        <dbReference type="ARBA" id="ARBA00022737"/>
    </source>
</evidence>
<dbReference type="GO" id="GO:0005886">
    <property type="term" value="C:plasma membrane"/>
    <property type="evidence" value="ECO:0007669"/>
    <property type="project" value="UniProtKB-SubCell"/>
</dbReference>
<dbReference type="InterPro" id="IPR036318">
    <property type="entry name" value="FAD-bd_PCMH-like_sf"/>
</dbReference>
<dbReference type="Gene3D" id="3.30.465.10">
    <property type="match status" value="1"/>
</dbReference>
<keyword evidence="7 9" id="KW-0129">CBS domain</keyword>
<dbReference type="Proteomes" id="UP000067625">
    <property type="component" value="Chromosome"/>
</dbReference>
<dbReference type="GO" id="GO:0050660">
    <property type="term" value="F:flavin adenine dinucleotide binding"/>
    <property type="evidence" value="ECO:0007669"/>
    <property type="project" value="InterPro"/>
</dbReference>
<sequence length="429" mass="48211">MIILNIIVVALLIAATAFFVVAEFAIVKIRGSRIDELVESGNTRAIAAKQLISNLDEYLSACQLGITITALGLGWLGEPTVERILHPLFVSFGIKEPLAGIVSFVISFIIITFLHVVLGELAPKTIAIQKAEEVSLWTAKPLILFYKLMFPFIKVLNGSAGLIVRWLGFHSVNEHEVAHSEEELRMILSESYQKGEINLTEFKYMDKIFDFDNRLAREIMIPRTEMATVSIEATMEEALHFMLNERYTRYPVIEGDKDHIAGILNVKDVFKKEFLSTKASVKEMMRPVIMVLESTAVGELLIRMQKERKHMAILVDEYGGTAGLVTVEDILEEIVGDIRDEFDIDEMPHIVKKGEGHYVMDGKALVEEVGELLGLSIEHEDVDTIGGLLLTQQMDFENGQTIDMYGCQFTIVDVEDHHIRTVEVKKAES</sequence>
<dbReference type="PATRIC" id="fig|1441095.3.peg.2572"/>
<evidence type="ECO:0008006" key="16">
    <source>
        <dbReference type="Google" id="ProtNLM"/>
    </source>
</evidence>
<dbReference type="InterPro" id="IPR002550">
    <property type="entry name" value="CNNM"/>
</dbReference>
<dbReference type="RefSeq" id="WP_053603960.1">
    <property type="nucleotide sequence ID" value="NZ_CP012600.1"/>
</dbReference>
<gene>
    <name evidence="14" type="ORF">AM592_11750</name>
</gene>
<keyword evidence="8 10" id="KW-0472">Membrane</keyword>
<dbReference type="AlphaFoldDB" id="A0A0M5JA88"/>
<feature type="transmembrane region" description="Helical" evidence="11">
    <location>
        <begin position="97"/>
        <end position="118"/>
    </location>
</feature>
<dbReference type="SUPFAM" id="SSF56176">
    <property type="entry name" value="FAD-binding/transporter-associated domain-like"/>
    <property type="match status" value="1"/>
</dbReference>
<organism evidence="14 15">
    <name type="scientific">Bacillus gobiensis</name>
    <dbReference type="NCBI Taxonomy" id="1441095"/>
    <lineage>
        <taxon>Bacteria</taxon>
        <taxon>Bacillati</taxon>
        <taxon>Bacillota</taxon>
        <taxon>Bacilli</taxon>
        <taxon>Bacillales</taxon>
        <taxon>Bacillaceae</taxon>
        <taxon>Bacillus</taxon>
    </lineage>
</organism>
<evidence type="ECO:0000259" key="12">
    <source>
        <dbReference type="PROSITE" id="PS51371"/>
    </source>
</evidence>
<proteinExistence type="inferred from homology"/>
<dbReference type="InterPro" id="IPR016169">
    <property type="entry name" value="FAD-bd_PCMH_sub2"/>
</dbReference>
<feature type="transmembrane region" description="Helical" evidence="11">
    <location>
        <begin position="6"/>
        <end position="27"/>
    </location>
</feature>
<dbReference type="Gene3D" id="3.10.580.10">
    <property type="entry name" value="CBS-domain"/>
    <property type="match status" value="1"/>
</dbReference>
<dbReference type="SMART" id="SM00116">
    <property type="entry name" value="CBS"/>
    <property type="match status" value="2"/>
</dbReference>
<evidence type="ECO:0000256" key="9">
    <source>
        <dbReference type="PROSITE-ProRule" id="PRU00703"/>
    </source>
</evidence>
<dbReference type="EMBL" id="CP012600">
    <property type="protein sequence ID" value="ALC82177.1"/>
    <property type="molecule type" value="Genomic_DNA"/>
</dbReference>
<dbReference type="Pfam" id="PF01595">
    <property type="entry name" value="CNNM"/>
    <property type="match status" value="1"/>
</dbReference>
<evidence type="ECO:0000256" key="2">
    <source>
        <dbReference type="ARBA" id="ARBA00006337"/>
    </source>
</evidence>
<evidence type="ECO:0000256" key="7">
    <source>
        <dbReference type="ARBA" id="ARBA00023122"/>
    </source>
</evidence>
<accession>A0A0M5JA88</accession>
<comment type="similarity">
    <text evidence="2">Belongs to the UPF0053 family.</text>
</comment>
<dbReference type="InterPro" id="IPR051676">
    <property type="entry name" value="UPF0053_domain"/>
</dbReference>
<evidence type="ECO:0000313" key="14">
    <source>
        <dbReference type="EMBL" id="ALC82177.1"/>
    </source>
</evidence>
<feature type="domain" description="CNNM transmembrane" evidence="13">
    <location>
        <begin position="1"/>
        <end position="201"/>
    </location>
</feature>
<evidence type="ECO:0000313" key="15">
    <source>
        <dbReference type="Proteomes" id="UP000067625"/>
    </source>
</evidence>
<protein>
    <recommendedName>
        <fullName evidence="16">Transporter associated domain protein</fullName>
    </recommendedName>
</protein>
<dbReference type="PANTHER" id="PTHR43099">
    <property type="entry name" value="UPF0053 PROTEIN YRKA"/>
    <property type="match status" value="1"/>
</dbReference>
<dbReference type="STRING" id="1441095.AM592_11750"/>
<evidence type="ECO:0000256" key="3">
    <source>
        <dbReference type="ARBA" id="ARBA00022475"/>
    </source>
</evidence>
<evidence type="ECO:0000259" key="13">
    <source>
        <dbReference type="PROSITE" id="PS51846"/>
    </source>
</evidence>
<dbReference type="SUPFAM" id="SSF54631">
    <property type="entry name" value="CBS-domain pair"/>
    <property type="match status" value="1"/>
</dbReference>
<feature type="domain" description="CBS" evidence="12">
    <location>
        <begin position="220"/>
        <end position="280"/>
    </location>
</feature>
<dbReference type="InterPro" id="IPR000644">
    <property type="entry name" value="CBS_dom"/>
</dbReference>
<evidence type="ECO:0000256" key="10">
    <source>
        <dbReference type="PROSITE-ProRule" id="PRU01193"/>
    </source>
</evidence>
<evidence type="ECO:0000256" key="11">
    <source>
        <dbReference type="SAM" id="Phobius"/>
    </source>
</evidence>
<dbReference type="Pfam" id="PF00571">
    <property type="entry name" value="CBS"/>
    <property type="match status" value="2"/>
</dbReference>
<feature type="domain" description="CBS" evidence="12">
    <location>
        <begin position="284"/>
        <end position="341"/>
    </location>
</feature>
<evidence type="ECO:0000256" key="1">
    <source>
        <dbReference type="ARBA" id="ARBA00004651"/>
    </source>
</evidence>
<name>A0A0M5JA88_9BACI</name>
<keyword evidence="15" id="KW-1185">Reference proteome</keyword>
<keyword evidence="4 10" id="KW-0812">Transmembrane</keyword>
<dbReference type="InterPro" id="IPR046342">
    <property type="entry name" value="CBS_dom_sf"/>
</dbReference>
<dbReference type="FunFam" id="3.10.580.10:FF:000002">
    <property type="entry name" value="Magnesium/cobalt efflux protein CorC"/>
    <property type="match status" value="1"/>
</dbReference>
<dbReference type="Pfam" id="PF03471">
    <property type="entry name" value="CorC_HlyC"/>
    <property type="match status" value="1"/>
</dbReference>
<dbReference type="InterPro" id="IPR005170">
    <property type="entry name" value="Transptr-assoc_dom"/>
</dbReference>
<reference evidence="14 15" key="2">
    <citation type="journal article" date="2016" name="Int. J. Syst. Evol. Microbiol.">
        <title>Bacillus gobiensis sp. nov., isolated from a soil sample.</title>
        <authorList>
            <person name="Liu B."/>
            <person name="Liu G.H."/>
            <person name="Cetin S."/>
            <person name="Schumann P."/>
            <person name="Pan Z.Z."/>
            <person name="Chen Q.Q."/>
        </authorList>
    </citation>
    <scope>NUCLEOTIDE SEQUENCE [LARGE SCALE GENOMIC DNA]</scope>
    <source>
        <strain evidence="14 15">FJAT-4402</strain>
    </source>
</reference>
<comment type="subcellular location">
    <subcellularLocation>
        <location evidence="1">Cell membrane</location>
        <topology evidence="1">Multi-pass membrane protein</topology>
    </subcellularLocation>
</comment>
<dbReference type="SMART" id="SM01091">
    <property type="entry name" value="CorC_HlyC"/>
    <property type="match status" value="1"/>
</dbReference>
<evidence type="ECO:0000256" key="6">
    <source>
        <dbReference type="ARBA" id="ARBA00022989"/>
    </source>
</evidence>
<keyword evidence="3" id="KW-1003">Cell membrane</keyword>
<keyword evidence="6 10" id="KW-1133">Transmembrane helix</keyword>